<accession>A0A840YRB3</accession>
<gene>
    <name evidence="1" type="ORF">FHT02_003215</name>
</gene>
<proteinExistence type="predicted"/>
<protein>
    <submittedName>
        <fullName evidence="1">Uncharacterized protein</fullName>
    </submittedName>
</protein>
<organism evidence="1 2">
    <name type="scientific">Sphingomonas xinjiangensis</name>
    <dbReference type="NCBI Taxonomy" id="643568"/>
    <lineage>
        <taxon>Bacteria</taxon>
        <taxon>Pseudomonadati</taxon>
        <taxon>Pseudomonadota</taxon>
        <taxon>Alphaproteobacteria</taxon>
        <taxon>Sphingomonadales</taxon>
        <taxon>Sphingomonadaceae</taxon>
        <taxon>Sphingomonas</taxon>
    </lineage>
</organism>
<dbReference type="AlphaFoldDB" id="A0A840YRB3"/>
<comment type="caution">
    <text evidence="1">The sequence shown here is derived from an EMBL/GenBank/DDBJ whole genome shotgun (WGS) entry which is preliminary data.</text>
</comment>
<sequence length="282" mass="29159">MRRGLQTGPDALKTFAVVAAADTDVPVWRSDPPAELEKIATLAPRFTVLGPSVPAAPASYAALALWPDHLHPLPDRWSAAAWAVARSGTGLGAAPGGSQLGGSQAGVRVAWLLSPSARLAVFGRVTAPLRGRGAEAALGLDWQPTKAPLRLVVERRAGLDGIKAGFGAGVVGGTDHAVAPGFRLETYGQAGIIQRTRLEPYADGAARLTRQLAASGAARLSIGGGVWGAAQRDANRLDIGPSVTLTLPVARQTMRLALDWRQRIAGEARPGSGIALTLGSDF</sequence>
<dbReference type="RefSeq" id="WP_343056972.1">
    <property type="nucleotide sequence ID" value="NZ_JACIJF010000011.1"/>
</dbReference>
<keyword evidence="2" id="KW-1185">Reference proteome</keyword>
<dbReference type="EMBL" id="JACIJF010000011">
    <property type="protein sequence ID" value="MBB5711962.1"/>
    <property type="molecule type" value="Genomic_DNA"/>
</dbReference>
<reference evidence="1 2" key="1">
    <citation type="submission" date="2020-08" db="EMBL/GenBank/DDBJ databases">
        <title>Genomic Encyclopedia of Type Strains, Phase IV (KMG-IV): sequencing the most valuable type-strain genomes for metagenomic binning, comparative biology and taxonomic classification.</title>
        <authorList>
            <person name="Goeker M."/>
        </authorList>
    </citation>
    <scope>NUCLEOTIDE SEQUENCE [LARGE SCALE GENOMIC DNA]</scope>
    <source>
        <strain evidence="1 2">DSM 26736</strain>
    </source>
</reference>
<evidence type="ECO:0000313" key="1">
    <source>
        <dbReference type="EMBL" id="MBB5711962.1"/>
    </source>
</evidence>
<dbReference type="Proteomes" id="UP000527143">
    <property type="component" value="Unassembled WGS sequence"/>
</dbReference>
<name>A0A840YRB3_9SPHN</name>
<evidence type="ECO:0000313" key="2">
    <source>
        <dbReference type="Proteomes" id="UP000527143"/>
    </source>
</evidence>